<dbReference type="OMA" id="LCHKESE"/>
<evidence type="ECO:0000256" key="8">
    <source>
        <dbReference type="ARBA" id="ARBA00048336"/>
    </source>
</evidence>
<dbReference type="FunFam" id="3.40.50.1000:FF:000192">
    <property type="entry name" value="CTD small phosphatase-like protein"/>
    <property type="match status" value="1"/>
</dbReference>
<evidence type="ECO:0000256" key="3">
    <source>
        <dbReference type="ARBA" id="ARBA00022723"/>
    </source>
</evidence>
<dbReference type="SMART" id="SM00577">
    <property type="entry name" value="CPDc"/>
    <property type="match status" value="1"/>
</dbReference>
<reference evidence="11 12" key="1">
    <citation type="journal article" date="2011" name="Genome Res.">
        <title>Phylogeny-wide analysis of social amoeba genomes highlights ancient origins for complex intercellular communication.</title>
        <authorList>
            <person name="Heidel A.J."/>
            <person name="Lawal H.M."/>
            <person name="Felder M."/>
            <person name="Schilde C."/>
            <person name="Helps N.R."/>
            <person name="Tunggal B."/>
            <person name="Rivero F."/>
            <person name="John U."/>
            <person name="Schleicher M."/>
            <person name="Eichinger L."/>
            <person name="Platzer M."/>
            <person name="Noegel A.A."/>
            <person name="Schaap P."/>
            <person name="Gloeckner G."/>
        </authorList>
    </citation>
    <scope>NUCLEOTIDE SEQUENCE [LARGE SCALE GENOMIC DNA]</scope>
    <source>
        <strain evidence="12">ATCC 26659 / Pp 5 / PN500</strain>
    </source>
</reference>
<dbReference type="STRING" id="670386.D3B3T2"/>
<comment type="cofactor">
    <cofactor evidence="1">
        <name>Mg(2+)</name>
        <dbReference type="ChEBI" id="CHEBI:18420"/>
    </cofactor>
</comment>
<proteinExistence type="predicted"/>
<protein>
    <recommendedName>
        <fullName evidence="2">protein-serine/threonine phosphatase</fullName>
        <ecNumber evidence="2">3.1.3.16</ecNumber>
    </recommendedName>
</protein>
<dbReference type="InterPro" id="IPR050365">
    <property type="entry name" value="TIM50"/>
</dbReference>
<dbReference type="PANTHER" id="PTHR12210">
    <property type="entry name" value="DULLARD PROTEIN PHOSPHATASE"/>
    <property type="match status" value="1"/>
</dbReference>
<accession>D3B3T2</accession>
<name>D3B3T2_HETP5</name>
<keyword evidence="6" id="KW-0904">Protein phosphatase</keyword>
<evidence type="ECO:0000256" key="6">
    <source>
        <dbReference type="ARBA" id="ARBA00022912"/>
    </source>
</evidence>
<dbReference type="GO" id="GO:0046872">
    <property type="term" value="F:metal ion binding"/>
    <property type="evidence" value="ECO:0007669"/>
    <property type="project" value="UniProtKB-KW"/>
</dbReference>
<gene>
    <name evidence="11" type="ORF">PPL_03053</name>
</gene>
<dbReference type="EMBL" id="ADBJ01000010">
    <property type="protein sequence ID" value="EFA83980.1"/>
    <property type="molecule type" value="Genomic_DNA"/>
</dbReference>
<evidence type="ECO:0000256" key="1">
    <source>
        <dbReference type="ARBA" id="ARBA00001946"/>
    </source>
</evidence>
<dbReference type="RefSeq" id="XP_020436097.1">
    <property type="nucleotide sequence ID" value="XM_020574025.1"/>
</dbReference>
<keyword evidence="3" id="KW-0479">Metal-binding</keyword>
<dbReference type="GeneID" id="31358576"/>
<dbReference type="EC" id="3.1.3.16" evidence="2"/>
<dbReference type="Pfam" id="PF03031">
    <property type="entry name" value="NIF"/>
    <property type="match status" value="1"/>
</dbReference>
<sequence>MASPITQVHNPADQNHSINNYPQKSKKDATKSKRKKIFKALFCCFSEQRLVSKQELTNVPTSDSLMKPMSPNLLGKKTLVLDLDETLVHSSFKPVAKADFIVPVEIEGQLHQVYVSKRPHVDEFMQAISQKFEIVVFTASLAKYADPVLDLLDPNRFVHHRLFREACHHHKGNFVKDLSRLGRDLKTTIIIDNSPTSYLFHPENAIPIDSWFDNENDIELLDVLPLLDSLTQVDDVRTCLDENNLMESTIRIKQLESPNSTTTTSLNLFK</sequence>
<dbReference type="InterPro" id="IPR004274">
    <property type="entry name" value="FCP1_dom"/>
</dbReference>
<dbReference type="InterPro" id="IPR023214">
    <property type="entry name" value="HAD_sf"/>
</dbReference>
<dbReference type="FunCoup" id="D3B3T2">
    <property type="interactions" value="14"/>
</dbReference>
<keyword evidence="5" id="KW-0460">Magnesium</keyword>
<keyword evidence="12" id="KW-1185">Reference proteome</keyword>
<evidence type="ECO:0000313" key="11">
    <source>
        <dbReference type="EMBL" id="EFA83980.1"/>
    </source>
</evidence>
<comment type="catalytic activity">
    <reaction evidence="8">
        <text>O-phospho-L-threonyl-[protein] + H2O = L-threonyl-[protein] + phosphate</text>
        <dbReference type="Rhea" id="RHEA:47004"/>
        <dbReference type="Rhea" id="RHEA-COMP:11060"/>
        <dbReference type="Rhea" id="RHEA-COMP:11605"/>
        <dbReference type="ChEBI" id="CHEBI:15377"/>
        <dbReference type="ChEBI" id="CHEBI:30013"/>
        <dbReference type="ChEBI" id="CHEBI:43474"/>
        <dbReference type="ChEBI" id="CHEBI:61977"/>
        <dbReference type="EC" id="3.1.3.16"/>
    </reaction>
</comment>
<organism evidence="11 12">
    <name type="scientific">Heterostelium pallidum (strain ATCC 26659 / Pp 5 / PN500)</name>
    <name type="common">Cellular slime mold</name>
    <name type="synonym">Polysphondylium pallidum</name>
    <dbReference type="NCBI Taxonomy" id="670386"/>
    <lineage>
        <taxon>Eukaryota</taxon>
        <taxon>Amoebozoa</taxon>
        <taxon>Evosea</taxon>
        <taxon>Eumycetozoa</taxon>
        <taxon>Dictyostelia</taxon>
        <taxon>Acytosteliales</taxon>
        <taxon>Acytosteliaceae</taxon>
        <taxon>Heterostelium</taxon>
    </lineage>
</organism>
<evidence type="ECO:0000256" key="5">
    <source>
        <dbReference type="ARBA" id="ARBA00022842"/>
    </source>
</evidence>
<dbReference type="InParanoid" id="D3B3T2"/>
<dbReference type="NCBIfam" id="TIGR02251">
    <property type="entry name" value="HIF-SF_euk"/>
    <property type="match status" value="1"/>
</dbReference>
<dbReference type="AlphaFoldDB" id="D3B3T2"/>
<evidence type="ECO:0000256" key="9">
    <source>
        <dbReference type="SAM" id="MobiDB-lite"/>
    </source>
</evidence>
<evidence type="ECO:0000256" key="7">
    <source>
        <dbReference type="ARBA" id="ARBA00047761"/>
    </source>
</evidence>
<dbReference type="CDD" id="cd07521">
    <property type="entry name" value="HAD_FCP1-like"/>
    <property type="match status" value="1"/>
</dbReference>
<dbReference type="SUPFAM" id="SSF56784">
    <property type="entry name" value="HAD-like"/>
    <property type="match status" value="1"/>
</dbReference>
<evidence type="ECO:0000259" key="10">
    <source>
        <dbReference type="PROSITE" id="PS50969"/>
    </source>
</evidence>
<comment type="catalytic activity">
    <reaction evidence="7">
        <text>O-phospho-L-seryl-[protein] + H2O = L-seryl-[protein] + phosphate</text>
        <dbReference type="Rhea" id="RHEA:20629"/>
        <dbReference type="Rhea" id="RHEA-COMP:9863"/>
        <dbReference type="Rhea" id="RHEA-COMP:11604"/>
        <dbReference type="ChEBI" id="CHEBI:15377"/>
        <dbReference type="ChEBI" id="CHEBI:29999"/>
        <dbReference type="ChEBI" id="CHEBI:43474"/>
        <dbReference type="ChEBI" id="CHEBI:83421"/>
        <dbReference type="EC" id="3.1.3.16"/>
    </reaction>
</comment>
<dbReference type="PROSITE" id="PS50969">
    <property type="entry name" value="FCP1"/>
    <property type="match status" value="1"/>
</dbReference>
<evidence type="ECO:0000313" key="12">
    <source>
        <dbReference type="Proteomes" id="UP000001396"/>
    </source>
</evidence>
<evidence type="ECO:0000256" key="2">
    <source>
        <dbReference type="ARBA" id="ARBA00013081"/>
    </source>
</evidence>
<dbReference type="InterPro" id="IPR011948">
    <property type="entry name" value="Dullard_phosphatase"/>
</dbReference>
<evidence type="ECO:0000256" key="4">
    <source>
        <dbReference type="ARBA" id="ARBA00022801"/>
    </source>
</evidence>
<keyword evidence="4" id="KW-0378">Hydrolase</keyword>
<feature type="region of interest" description="Disordered" evidence="9">
    <location>
        <begin position="1"/>
        <end position="29"/>
    </location>
</feature>
<dbReference type="GO" id="GO:0004722">
    <property type="term" value="F:protein serine/threonine phosphatase activity"/>
    <property type="evidence" value="ECO:0007669"/>
    <property type="project" value="UniProtKB-EC"/>
</dbReference>
<feature type="domain" description="FCP1 homology" evidence="10">
    <location>
        <begin position="72"/>
        <end position="230"/>
    </location>
</feature>
<comment type="caution">
    <text evidence="11">The sequence shown here is derived from an EMBL/GenBank/DDBJ whole genome shotgun (WGS) entry which is preliminary data.</text>
</comment>
<feature type="compositionally biased region" description="Polar residues" evidence="9">
    <location>
        <begin position="1"/>
        <end position="23"/>
    </location>
</feature>
<dbReference type="Gene3D" id="3.40.50.1000">
    <property type="entry name" value="HAD superfamily/HAD-like"/>
    <property type="match status" value="1"/>
</dbReference>
<dbReference type="Proteomes" id="UP000001396">
    <property type="component" value="Unassembled WGS sequence"/>
</dbReference>
<dbReference type="InterPro" id="IPR036412">
    <property type="entry name" value="HAD-like_sf"/>
</dbReference>